<feature type="compositionally biased region" description="Low complexity" evidence="1">
    <location>
        <begin position="38"/>
        <end position="51"/>
    </location>
</feature>
<protein>
    <submittedName>
        <fullName evidence="2">Uncharacterized protein</fullName>
    </submittedName>
</protein>
<proteinExistence type="predicted"/>
<evidence type="ECO:0000313" key="2">
    <source>
        <dbReference type="EMBL" id="KAF6358532.1"/>
    </source>
</evidence>
<evidence type="ECO:0000256" key="1">
    <source>
        <dbReference type="SAM" id="MobiDB-lite"/>
    </source>
</evidence>
<reference evidence="2 3" key="1">
    <citation type="journal article" date="2020" name="Nature">
        <title>Six reference-quality genomes reveal evolution of bat adaptations.</title>
        <authorList>
            <person name="Jebb D."/>
            <person name="Huang Z."/>
            <person name="Pippel M."/>
            <person name="Hughes G.M."/>
            <person name="Lavrichenko K."/>
            <person name="Devanna P."/>
            <person name="Winkler S."/>
            <person name="Jermiin L.S."/>
            <person name="Skirmuntt E.C."/>
            <person name="Katzourakis A."/>
            <person name="Burkitt-Gray L."/>
            <person name="Ray D.A."/>
            <person name="Sullivan K.A.M."/>
            <person name="Roscito J.G."/>
            <person name="Kirilenko B.M."/>
            <person name="Davalos L.M."/>
            <person name="Corthals A.P."/>
            <person name="Power M.L."/>
            <person name="Jones G."/>
            <person name="Ransome R.D."/>
            <person name="Dechmann D.K.N."/>
            <person name="Locatelli A.G."/>
            <person name="Puechmaille S.J."/>
            <person name="Fedrigo O."/>
            <person name="Jarvis E.D."/>
            <person name="Hiller M."/>
            <person name="Vernes S.C."/>
            <person name="Myers E.W."/>
            <person name="Teeling E.C."/>
        </authorList>
    </citation>
    <scope>NUCLEOTIDE SEQUENCE [LARGE SCALE GENOMIC DNA]</scope>
    <source>
        <strain evidence="2">MPipKuh1</strain>
        <tissue evidence="2">Flight muscle</tissue>
    </source>
</reference>
<dbReference type="EMBL" id="JACAGB010000006">
    <property type="protein sequence ID" value="KAF6358532.1"/>
    <property type="molecule type" value="Genomic_DNA"/>
</dbReference>
<name>A0A7J7Y9B4_PIPKU</name>
<feature type="compositionally biased region" description="Polar residues" evidence="1">
    <location>
        <begin position="174"/>
        <end position="185"/>
    </location>
</feature>
<comment type="caution">
    <text evidence="2">The sequence shown here is derived from an EMBL/GenBank/DDBJ whole genome shotgun (WGS) entry which is preliminary data.</text>
</comment>
<dbReference type="AlphaFoldDB" id="A0A7J7Y9B4"/>
<sequence>MGRGGGSPRPRSWGLWEGCQGRNFLHEVKPGLSNFSSGPRPAAAGRAGVGPWDSPVTAEPGALPAAVLGPHAPSQEEALRPGGATVSLAEPHHLAAPRFPFWHPVPARKAVLRLRGLMRAEPGQVLLPRGGQKPPGGAVDRAAPMQRAQRALGESLPSASPGFPRGLRLGPEQECSSRQELLNCD</sequence>
<feature type="region of interest" description="Disordered" evidence="1">
    <location>
        <begin position="125"/>
        <end position="185"/>
    </location>
</feature>
<evidence type="ECO:0000313" key="3">
    <source>
        <dbReference type="Proteomes" id="UP000558488"/>
    </source>
</evidence>
<dbReference type="Proteomes" id="UP000558488">
    <property type="component" value="Unassembled WGS sequence"/>
</dbReference>
<feature type="region of interest" description="Disordered" evidence="1">
    <location>
        <begin position="33"/>
        <end position="61"/>
    </location>
</feature>
<gene>
    <name evidence="2" type="ORF">mPipKuh1_010354</name>
</gene>
<accession>A0A7J7Y9B4</accession>
<organism evidence="2 3">
    <name type="scientific">Pipistrellus kuhlii</name>
    <name type="common">Kuhl's pipistrelle</name>
    <dbReference type="NCBI Taxonomy" id="59472"/>
    <lineage>
        <taxon>Eukaryota</taxon>
        <taxon>Metazoa</taxon>
        <taxon>Chordata</taxon>
        <taxon>Craniata</taxon>
        <taxon>Vertebrata</taxon>
        <taxon>Euteleostomi</taxon>
        <taxon>Mammalia</taxon>
        <taxon>Eutheria</taxon>
        <taxon>Laurasiatheria</taxon>
        <taxon>Chiroptera</taxon>
        <taxon>Yangochiroptera</taxon>
        <taxon>Vespertilionidae</taxon>
        <taxon>Pipistrellus</taxon>
    </lineage>
</organism>
<keyword evidence="3" id="KW-1185">Reference proteome</keyword>